<dbReference type="GO" id="GO:0006355">
    <property type="term" value="P:regulation of DNA-templated transcription"/>
    <property type="evidence" value="ECO:0007669"/>
    <property type="project" value="InterPro"/>
</dbReference>
<keyword evidence="4" id="KW-0805">Transcription regulation</keyword>
<evidence type="ECO:0000256" key="6">
    <source>
        <dbReference type="ARBA" id="ARBA00023163"/>
    </source>
</evidence>
<evidence type="ECO:0000259" key="11">
    <source>
        <dbReference type="PROSITE" id="PS51755"/>
    </source>
</evidence>
<keyword evidence="6" id="KW-0804">Transcription</keyword>
<keyword evidence="13" id="KW-1185">Reference proteome</keyword>
<dbReference type="STRING" id="1533.SAMN05443638_1389"/>
<dbReference type="GO" id="GO:0000156">
    <property type="term" value="F:phosphorelay response regulator activity"/>
    <property type="evidence" value="ECO:0007669"/>
    <property type="project" value="TreeGrafter"/>
</dbReference>
<evidence type="ECO:0000256" key="5">
    <source>
        <dbReference type="ARBA" id="ARBA00023125"/>
    </source>
</evidence>
<dbReference type="PANTHER" id="PTHR48111">
    <property type="entry name" value="REGULATOR OF RPOS"/>
    <property type="match status" value="1"/>
</dbReference>
<evidence type="ECO:0000256" key="3">
    <source>
        <dbReference type="ARBA" id="ARBA00023012"/>
    </source>
</evidence>
<evidence type="ECO:0000259" key="10">
    <source>
        <dbReference type="PROSITE" id="PS50110"/>
    </source>
</evidence>
<dbReference type="SMART" id="SM00862">
    <property type="entry name" value="Trans_reg_C"/>
    <property type="match status" value="1"/>
</dbReference>
<evidence type="ECO:0000256" key="4">
    <source>
        <dbReference type="ARBA" id="ARBA00023015"/>
    </source>
</evidence>
<dbReference type="InterPro" id="IPR001789">
    <property type="entry name" value="Sig_transdc_resp-reg_receiver"/>
</dbReference>
<dbReference type="GO" id="GO:0005829">
    <property type="term" value="C:cytosol"/>
    <property type="evidence" value="ECO:0007669"/>
    <property type="project" value="TreeGrafter"/>
</dbReference>
<dbReference type="InterPro" id="IPR016032">
    <property type="entry name" value="Sig_transdc_resp-reg_C-effctor"/>
</dbReference>
<dbReference type="AlphaFoldDB" id="A0A1M4Z6S9"/>
<dbReference type="GO" id="GO:0000976">
    <property type="term" value="F:transcription cis-regulatory region binding"/>
    <property type="evidence" value="ECO:0007669"/>
    <property type="project" value="TreeGrafter"/>
</dbReference>
<dbReference type="Pfam" id="PF00486">
    <property type="entry name" value="Trans_reg_C"/>
    <property type="match status" value="1"/>
</dbReference>
<keyword evidence="3" id="KW-0902">Two-component regulatory system</keyword>
<dbReference type="PROSITE" id="PS50110">
    <property type="entry name" value="RESPONSE_REGULATORY"/>
    <property type="match status" value="1"/>
</dbReference>
<dbReference type="GO" id="GO:0032993">
    <property type="term" value="C:protein-DNA complex"/>
    <property type="evidence" value="ECO:0007669"/>
    <property type="project" value="TreeGrafter"/>
</dbReference>
<dbReference type="Gene3D" id="1.10.10.10">
    <property type="entry name" value="Winged helix-like DNA-binding domain superfamily/Winged helix DNA-binding domain"/>
    <property type="match status" value="1"/>
</dbReference>
<feature type="domain" description="OmpR/PhoB-type" evidence="11">
    <location>
        <begin position="124"/>
        <end position="222"/>
    </location>
</feature>
<dbReference type="InterPro" id="IPR036388">
    <property type="entry name" value="WH-like_DNA-bd_sf"/>
</dbReference>
<evidence type="ECO:0000256" key="9">
    <source>
        <dbReference type="PROSITE-ProRule" id="PRU01091"/>
    </source>
</evidence>
<keyword evidence="2 8" id="KW-0597">Phosphoprotein</keyword>
<feature type="modified residue" description="4-aspartylphosphate" evidence="8">
    <location>
        <position position="52"/>
    </location>
</feature>
<evidence type="ECO:0000256" key="1">
    <source>
        <dbReference type="ARBA" id="ARBA00018672"/>
    </source>
</evidence>
<proteinExistence type="predicted"/>
<protein>
    <recommendedName>
        <fullName evidence="1">Stage 0 sporulation protein A homolog</fullName>
    </recommendedName>
</protein>
<dbReference type="EMBL" id="FQVM01000038">
    <property type="protein sequence ID" value="SHF13721.1"/>
    <property type="molecule type" value="Genomic_DNA"/>
</dbReference>
<accession>A0A1M4Z6S9</accession>
<dbReference type="InterPro" id="IPR039420">
    <property type="entry name" value="WalR-like"/>
</dbReference>
<dbReference type="RefSeq" id="WP_072897682.1">
    <property type="nucleotide sequence ID" value="NZ_FQVM01000038.1"/>
</dbReference>
<sequence length="222" mass="26037">MKRILIIEDEENIESFLEMELKYEGYLVDICDDGKEGLKKALNQDFDLILLDLMLPTLNGLEVCRRLKKEKNTPVIMLSAKDSVMDKVAGLNIGADDYISKPFAIEELLARIQVVFRREENQSKKFINFKDISIDIESHIVKIGDKELNLTNKEYELLITLIKNKNKVVTRDFLLENIWGYDYEAETNVVDVYIRYLRSKLDLKDKERYIQTIRSVGYIMRE</sequence>
<evidence type="ECO:0000256" key="8">
    <source>
        <dbReference type="PROSITE-ProRule" id="PRU00169"/>
    </source>
</evidence>
<feature type="DNA-binding region" description="OmpR/PhoB-type" evidence="9">
    <location>
        <begin position="124"/>
        <end position="222"/>
    </location>
</feature>
<dbReference type="Gene3D" id="3.40.50.2300">
    <property type="match status" value="1"/>
</dbReference>
<dbReference type="CDD" id="cd00383">
    <property type="entry name" value="trans_reg_C"/>
    <property type="match status" value="1"/>
</dbReference>
<dbReference type="Proteomes" id="UP000184035">
    <property type="component" value="Unassembled WGS sequence"/>
</dbReference>
<dbReference type="FunFam" id="3.40.50.2300:FF:000001">
    <property type="entry name" value="DNA-binding response regulator PhoB"/>
    <property type="match status" value="1"/>
</dbReference>
<evidence type="ECO:0000256" key="7">
    <source>
        <dbReference type="ARBA" id="ARBA00024867"/>
    </source>
</evidence>
<dbReference type="PROSITE" id="PS51755">
    <property type="entry name" value="OMPR_PHOB"/>
    <property type="match status" value="1"/>
</dbReference>
<dbReference type="InterPro" id="IPR011006">
    <property type="entry name" value="CheY-like_superfamily"/>
</dbReference>
<dbReference type="SUPFAM" id="SSF46894">
    <property type="entry name" value="C-terminal effector domain of the bipartite response regulators"/>
    <property type="match status" value="1"/>
</dbReference>
<dbReference type="PANTHER" id="PTHR48111:SF22">
    <property type="entry name" value="REGULATOR OF RPOS"/>
    <property type="match status" value="1"/>
</dbReference>
<organism evidence="12 13">
    <name type="scientific">Clostridium fallax</name>
    <dbReference type="NCBI Taxonomy" id="1533"/>
    <lineage>
        <taxon>Bacteria</taxon>
        <taxon>Bacillati</taxon>
        <taxon>Bacillota</taxon>
        <taxon>Clostridia</taxon>
        <taxon>Eubacteriales</taxon>
        <taxon>Clostridiaceae</taxon>
        <taxon>Clostridium</taxon>
    </lineage>
</organism>
<comment type="function">
    <text evidence="7">May play the central regulatory role in sporulation. It may be an element of the effector pathway responsible for the activation of sporulation genes in response to nutritional stress. Spo0A may act in concert with spo0H (a sigma factor) to control the expression of some genes that are critical to the sporulation process.</text>
</comment>
<dbReference type="SMART" id="SM00448">
    <property type="entry name" value="REC"/>
    <property type="match status" value="1"/>
</dbReference>
<name>A0A1M4Z6S9_9CLOT</name>
<reference evidence="12 13" key="1">
    <citation type="submission" date="2016-11" db="EMBL/GenBank/DDBJ databases">
        <authorList>
            <person name="Jaros S."/>
            <person name="Januszkiewicz K."/>
            <person name="Wedrychowicz H."/>
        </authorList>
    </citation>
    <scope>NUCLEOTIDE SEQUENCE [LARGE SCALE GENOMIC DNA]</scope>
    <source>
        <strain evidence="12 13">DSM 2631</strain>
    </source>
</reference>
<evidence type="ECO:0000313" key="12">
    <source>
        <dbReference type="EMBL" id="SHF13721.1"/>
    </source>
</evidence>
<evidence type="ECO:0000313" key="13">
    <source>
        <dbReference type="Proteomes" id="UP000184035"/>
    </source>
</evidence>
<feature type="domain" description="Response regulatory" evidence="10">
    <location>
        <begin position="3"/>
        <end position="116"/>
    </location>
</feature>
<dbReference type="Pfam" id="PF00072">
    <property type="entry name" value="Response_reg"/>
    <property type="match status" value="1"/>
</dbReference>
<dbReference type="Gene3D" id="6.10.250.690">
    <property type="match status" value="1"/>
</dbReference>
<dbReference type="FunFam" id="1.10.10.10:FF:000005">
    <property type="entry name" value="Two-component system response regulator"/>
    <property type="match status" value="1"/>
</dbReference>
<gene>
    <name evidence="12" type="ORF">SAMN05443638_1389</name>
</gene>
<dbReference type="OrthoDB" id="9790442at2"/>
<dbReference type="InterPro" id="IPR001867">
    <property type="entry name" value="OmpR/PhoB-type_DNA-bd"/>
</dbReference>
<keyword evidence="5 9" id="KW-0238">DNA-binding</keyword>
<evidence type="ECO:0000256" key="2">
    <source>
        <dbReference type="ARBA" id="ARBA00022553"/>
    </source>
</evidence>
<dbReference type="SUPFAM" id="SSF52172">
    <property type="entry name" value="CheY-like"/>
    <property type="match status" value="1"/>
</dbReference>